<protein>
    <submittedName>
        <fullName evidence="1">Uncharacterized protein</fullName>
    </submittedName>
</protein>
<comment type="caution">
    <text evidence="1">The sequence shown here is derived from an EMBL/GenBank/DDBJ whole genome shotgun (WGS) entry which is preliminary data.</text>
</comment>
<name>A0ACB8A4H3_9AGAM</name>
<evidence type="ECO:0000313" key="2">
    <source>
        <dbReference type="Proteomes" id="UP000790377"/>
    </source>
</evidence>
<reference evidence="1" key="1">
    <citation type="journal article" date="2021" name="New Phytol.">
        <title>Evolutionary innovations through gain and loss of genes in the ectomycorrhizal Boletales.</title>
        <authorList>
            <person name="Wu G."/>
            <person name="Miyauchi S."/>
            <person name="Morin E."/>
            <person name="Kuo A."/>
            <person name="Drula E."/>
            <person name="Varga T."/>
            <person name="Kohler A."/>
            <person name="Feng B."/>
            <person name="Cao Y."/>
            <person name="Lipzen A."/>
            <person name="Daum C."/>
            <person name="Hundley H."/>
            <person name="Pangilinan J."/>
            <person name="Johnson J."/>
            <person name="Barry K."/>
            <person name="LaButti K."/>
            <person name="Ng V."/>
            <person name="Ahrendt S."/>
            <person name="Min B."/>
            <person name="Choi I.G."/>
            <person name="Park H."/>
            <person name="Plett J.M."/>
            <person name="Magnuson J."/>
            <person name="Spatafora J.W."/>
            <person name="Nagy L.G."/>
            <person name="Henrissat B."/>
            <person name="Grigoriev I.V."/>
            <person name="Yang Z.L."/>
            <person name="Xu J."/>
            <person name="Martin F.M."/>
        </authorList>
    </citation>
    <scope>NUCLEOTIDE SEQUENCE</scope>
    <source>
        <strain evidence="1">ATCC 28755</strain>
    </source>
</reference>
<proteinExistence type="predicted"/>
<dbReference type="Proteomes" id="UP000790377">
    <property type="component" value="Unassembled WGS sequence"/>
</dbReference>
<sequence>MRIESALAVRRVKTKGEFSGDIWLDFERLTCVPVQTRVVEEALSYNLTHTFSPPKHSRKWYLTP</sequence>
<accession>A0ACB8A4H3</accession>
<keyword evidence="2" id="KW-1185">Reference proteome</keyword>
<evidence type="ECO:0000313" key="1">
    <source>
        <dbReference type="EMBL" id="KAH7908144.1"/>
    </source>
</evidence>
<dbReference type="EMBL" id="MU267844">
    <property type="protein sequence ID" value="KAH7908144.1"/>
    <property type="molecule type" value="Genomic_DNA"/>
</dbReference>
<organism evidence="1 2">
    <name type="scientific">Hygrophoropsis aurantiaca</name>
    <dbReference type="NCBI Taxonomy" id="72124"/>
    <lineage>
        <taxon>Eukaryota</taxon>
        <taxon>Fungi</taxon>
        <taxon>Dikarya</taxon>
        <taxon>Basidiomycota</taxon>
        <taxon>Agaricomycotina</taxon>
        <taxon>Agaricomycetes</taxon>
        <taxon>Agaricomycetidae</taxon>
        <taxon>Boletales</taxon>
        <taxon>Coniophorineae</taxon>
        <taxon>Hygrophoropsidaceae</taxon>
        <taxon>Hygrophoropsis</taxon>
    </lineage>
</organism>
<gene>
    <name evidence="1" type="ORF">BJ138DRAFT_1158408</name>
</gene>